<evidence type="ECO:0000313" key="1">
    <source>
        <dbReference type="EMBL" id="KAA1109341.1"/>
    </source>
</evidence>
<reference evidence="1 2" key="1">
    <citation type="submission" date="2019-05" db="EMBL/GenBank/DDBJ databases">
        <title>Emergence of the Ug99 lineage of the wheat stem rust pathogen through somatic hybridization.</title>
        <authorList>
            <person name="Li F."/>
            <person name="Upadhyaya N.M."/>
            <person name="Sperschneider J."/>
            <person name="Matny O."/>
            <person name="Nguyen-Phuc H."/>
            <person name="Mago R."/>
            <person name="Raley C."/>
            <person name="Miller M.E."/>
            <person name="Silverstein K.A.T."/>
            <person name="Henningsen E."/>
            <person name="Hirsch C.D."/>
            <person name="Visser B."/>
            <person name="Pretorius Z.A."/>
            <person name="Steffenson B.J."/>
            <person name="Schwessinger B."/>
            <person name="Dodds P.N."/>
            <person name="Figueroa M."/>
        </authorList>
    </citation>
    <scope>NUCLEOTIDE SEQUENCE [LARGE SCALE GENOMIC DNA]</scope>
    <source>
        <strain evidence="1 2">Ug99</strain>
    </source>
</reference>
<organism evidence="1 2">
    <name type="scientific">Puccinia graminis f. sp. tritici</name>
    <dbReference type="NCBI Taxonomy" id="56615"/>
    <lineage>
        <taxon>Eukaryota</taxon>
        <taxon>Fungi</taxon>
        <taxon>Dikarya</taxon>
        <taxon>Basidiomycota</taxon>
        <taxon>Pucciniomycotina</taxon>
        <taxon>Pucciniomycetes</taxon>
        <taxon>Pucciniales</taxon>
        <taxon>Pucciniaceae</taxon>
        <taxon>Puccinia</taxon>
    </lineage>
</organism>
<dbReference type="AlphaFoldDB" id="A0A5B0Q844"/>
<sequence>MGLTVDVGLPMAAGECLRSTVNVGFSAGADQGLSSSVFVGFAGTASGGSTAAADDTVQSAVNRSSSEKQFHAAGSTLTVGRSGCRLAQGCNVQAGSCFYCLKTLANLIAIRFFNMYRERIDKKKRNK</sequence>
<dbReference type="EMBL" id="VDEP01000305">
    <property type="protein sequence ID" value="KAA1109341.1"/>
    <property type="molecule type" value="Genomic_DNA"/>
</dbReference>
<evidence type="ECO:0000313" key="2">
    <source>
        <dbReference type="Proteomes" id="UP000325313"/>
    </source>
</evidence>
<gene>
    <name evidence="1" type="ORF">PGTUg99_029525</name>
</gene>
<comment type="caution">
    <text evidence="1">The sequence shown here is derived from an EMBL/GenBank/DDBJ whole genome shotgun (WGS) entry which is preliminary data.</text>
</comment>
<proteinExistence type="predicted"/>
<accession>A0A5B0Q844</accession>
<dbReference type="Proteomes" id="UP000325313">
    <property type="component" value="Unassembled WGS sequence"/>
</dbReference>
<protein>
    <submittedName>
        <fullName evidence="1">Uncharacterized protein</fullName>
    </submittedName>
</protein>
<name>A0A5B0Q844_PUCGR</name>